<sequence length="87" mass="9582">MRFRSTTSAFLLAGGLLLTPVATSAAQASTAVAACKYRQSGNHWVCITPGAFCPAAAHKKYGYAKVTNRRYRCTFASGDIRWRWHRA</sequence>
<name>A0ABV9E6X2_9ACTN</name>
<dbReference type="EMBL" id="JBHSFN010000002">
    <property type="protein sequence ID" value="MFC4585255.1"/>
    <property type="molecule type" value="Genomic_DNA"/>
</dbReference>
<feature type="signal peptide" evidence="1">
    <location>
        <begin position="1"/>
        <end position="33"/>
    </location>
</feature>
<evidence type="ECO:0008006" key="4">
    <source>
        <dbReference type="Google" id="ProtNLM"/>
    </source>
</evidence>
<reference evidence="3" key="1">
    <citation type="journal article" date="2019" name="Int. J. Syst. Evol. Microbiol.">
        <title>The Global Catalogue of Microorganisms (GCM) 10K type strain sequencing project: providing services to taxonomists for standard genome sequencing and annotation.</title>
        <authorList>
            <consortium name="The Broad Institute Genomics Platform"/>
            <consortium name="The Broad Institute Genome Sequencing Center for Infectious Disease"/>
            <person name="Wu L."/>
            <person name="Ma J."/>
        </authorList>
    </citation>
    <scope>NUCLEOTIDE SEQUENCE [LARGE SCALE GENOMIC DNA]</scope>
    <source>
        <strain evidence="3">CCUG 49560</strain>
    </source>
</reference>
<gene>
    <name evidence="2" type="ORF">ACFO8L_04185</name>
</gene>
<keyword evidence="1" id="KW-0732">Signal</keyword>
<feature type="chain" id="PRO_5046163522" description="DUF3761 domain-containing protein" evidence="1">
    <location>
        <begin position="34"/>
        <end position="87"/>
    </location>
</feature>
<dbReference type="Proteomes" id="UP001595891">
    <property type="component" value="Unassembled WGS sequence"/>
</dbReference>
<evidence type="ECO:0000313" key="2">
    <source>
        <dbReference type="EMBL" id="MFC4585255.1"/>
    </source>
</evidence>
<keyword evidence="3" id="KW-1185">Reference proteome</keyword>
<accession>A0ABV9E6X2</accession>
<dbReference type="RefSeq" id="WP_262846620.1">
    <property type="nucleotide sequence ID" value="NZ_JANZYP010000049.1"/>
</dbReference>
<protein>
    <recommendedName>
        <fullName evidence="4">DUF3761 domain-containing protein</fullName>
    </recommendedName>
</protein>
<dbReference type="PROSITE" id="PS51257">
    <property type="entry name" value="PROKAR_LIPOPROTEIN"/>
    <property type="match status" value="1"/>
</dbReference>
<evidence type="ECO:0000256" key="1">
    <source>
        <dbReference type="SAM" id="SignalP"/>
    </source>
</evidence>
<evidence type="ECO:0000313" key="3">
    <source>
        <dbReference type="Proteomes" id="UP001595891"/>
    </source>
</evidence>
<comment type="caution">
    <text evidence="2">The sequence shown here is derived from an EMBL/GenBank/DDBJ whole genome shotgun (WGS) entry which is preliminary data.</text>
</comment>
<organism evidence="2 3">
    <name type="scientific">Sphaerisporangium corydalis</name>
    <dbReference type="NCBI Taxonomy" id="1441875"/>
    <lineage>
        <taxon>Bacteria</taxon>
        <taxon>Bacillati</taxon>
        <taxon>Actinomycetota</taxon>
        <taxon>Actinomycetes</taxon>
        <taxon>Streptosporangiales</taxon>
        <taxon>Streptosporangiaceae</taxon>
        <taxon>Sphaerisporangium</taxon>
    </lineage>
</organism>
<proteinExistence type="predicted"/>